<dbReference type="PATRIC" id="fig|935700.4.peg.1647"/>
<proteinExistence type="predicted"/>
<dbReference type="EMBL" id="JYFE01000028">
    <property type="protein sequence ID" value="KIT16623.1"/>
    <property type="molecule type" value="Genomic_DNA"/>
</dbReference>
<evidence type="ECO:0000313" key="2">
    <source>
        <dbReference type="EMBL" id="KIT16623.1"/>
    </source>
</evidence>
<comment type="caution">
    <text evidence="2">The sequence shown here is derived from an EMBL/GenBank/DDBJ whole genome shotgun (WGS) entry which is preliminary data.</text>
</comment>
<dbReference type="Proteomes" id="UP000032232">
    <property type="component" value="Unassembled WGS sequence"/>
</dbReference>
<evidence type="ECO:0000313" key="3">
    <source>
        <dbReference type="Proteomes" id="UP000032232"/>
    </source>
</evidence>
<dbReference type="AlphaFoldDB" id="A0A0D1D9Q0"/>
<keyword evidence="3" id="KW-1185">Reference proteome</keyword>
<accession>A0A0D1D9Q0</accession>
<name>A0A0D1D9Q0_9RHOB</name>
<sequence length="340" mass="36024">MSLTLETMLRALPPDMPPWEAGTEGERDKVASLRDRDGGAGPLSRGYAWQKWLTRYLRENGPNVASGFGVDTGVPSDRMDRKGYVAPQAEFAVGYVETDVAASRDTRVRDAAKGTGYVFGAALYDHRGGDVTDPVVAEFIPVGSPGAGIQLPVVRLVAAEVLHAPDPSNATAACWASDARTHMMPNRVLTAKHAVNGLAPGDNVAMADGSMGQLVTFCPAGVDAAMIECGARRPAPVPLDIDPDPAVGEEVSFHGAVSGTVSGRITRTWIFPDNSSAYDAHRIHLDETGKAGDSGALLRLKSDRRAVGLYTGIKHGRSTQTGMAQAIWQVTDLLGLDLHE</sequence>
<feature type="region of interest" description="Disordered" evidence="1">
    <location>
        <begin position="12"/>
        <end position="40"/>
    </location>
</feature>
<dbReference type="SUPFAM" id="SSF50494">
    <property type="entry name" value="Trypsin-like serine proteases"/>
    <property type="match status" value="1"/>
</dbReference>
<dbReference type="RefSeq" id="WP_043918431.1">
    <property type="nucleotide sequence ID" value="NZ_FZPF01000003.1"/>
</dbReference>
<dbReference type="STRING" id="935700.jaqu_15900"/>
<protein>
    <recommendedName>
        <fullName evidence="4">Trypsin</fullName>
    </recommendedName>
</protein>
<reference evidence="2 3" key="1">
    <citation type="submission" date="2015-02" db="EMBL/GenBank/DDBJ databases">
        <title>Genome Sequence of Jannaschia aquimarina DSM28248, a member of the Roseobacter clade.</title>
        <authorList>
            <person name="Voget S."/>
            <person name="Daniel R."/>
        </authorList>
    </citation>
    <scope>NUCLEOTIDE SEQUENCE [LARGE SCALE GENOMIC DNA]</scope>
    <source>
        <strain evidence="2 3">GSW-M26</strain>
    </source>
</reference>
<feature type="compositionally biased region" description="Basic and acidic residues" evidence="1">
    <location>
        <begin position="24"/>
        <end position="38"/>
    </location>
</feature>
<evidence type="ECO:0008006" key="4">
    <source>
        <dbReference type="Google" id="ProtNLM"/>
    </source>
</evidence>
<gene>
    <name evidence="2" type="ORF">jaqu_15900</name>
</gene>
<organism evidence="2 3">
    <name type="scientific">Jannaschia aquimarina</name>
    <dbReference type="NCBI Taxonomy" id="935700"/>
    <lineage>
        <taxon>Bacteria</taxon>
        <taxon>Pseudomonadati</taxon>
        <taxon>Pseudomonadota</taxon>
        <taxon>Alphaproteobacteria</taxon>
        <taxon>Rhodobacterales</taxon>
        <taxon>Roseobacteraceae</taxon>
        <taxon>Jannaschia</taxon>
    </lineage>
</organism>
<dbReference type="InterPro" id="IPR009003">
    <property type="entry name" value="Peptidase_S1_PA"/>
</dbReference>
<evidence type="ECO:0000256" key="1">
    <source>
        <dbReference type="SAM" id="MobiDB-lite"/>
    </source>
</evidence>